<dbReference type="EMBL" id="LR796237">
    <property type="protein sequence ID" value="CAB4129796.1"/>
    <property type="molecule type" value="Genomic_DNA"/>
</dbReference>
<accession>A0A6J5L977</accession>
<sequence>MDSKQDHNPVTEEEYVQWFGTVVQHEQMPERLYQYFLDTYRHRFTRLYHFIPFPHVNHENVE</sequence>
<protein>
    <submittedName>
        <fullName evidence="1">Uncharacterized protein</fullName>
    </submittedName>
</protein>
<proteinExistence type="predicted"/>
<reference evidence="1" key="1">
    <citation type="submission" date="2020-04" db="EMBL/GenBank/DDBJ databases">
        <authorList>
            <person name="Chiriac C."/>
            <person name="Salcher M."/>
            <person name="Ghai R."/>
            <person name="Kavagutti S V."/>
        </authorList>
    </citation>
    <scope>NUCLEOTIDE SEQUENCE</scope>
</reference>
<gene>
    <name evidence="1" type="ORF">UFOVP116_118</name>
</gene>
<organism evidence="1">
    <name type="scientific">uncultured Caudovirales phage</name>
    <dbReference type="NCBI Taxonomy" id="2100421"/>
    <lineage>
        <taxon>Viruses</taxon>
        <taxon>Duplodnaviria</taxon>
        <taxon>Heunggongvirae</taxon>
        <taxon>Uroviricota</taxon>
        <taxon>Caudoviricetes</taxon>
        <taxon>Peduoviridae</taxon>
        <taxon>Maltschvirus</taxon>
        <taxon>Maltschvirus maltsch</taxon>
    </lineage>
</organism>
<name>A0A6J5L977_9CAUD</name>
<evidence type="ECO:0000313" key="1">
    <source>
        <dbReference type="EMBL" id="CAB4129796.1"/>
    </source>
</evidence>